<proteinExistence type="predicted"/>
<dbReference type="GO" id="GO:0030255">
    <property type="term" value="P:protein secretion by the type IV secretion system"/>
    <property type="evidence" value="ECO:0007669"/>
    <property type="project" value="InterPro"/>
</dbReference>
<protein>
    <submittedName>
        <fullName evidence="8">Type IV secretion system protein VirB8</fullName>
    </submittedName>
</protein>
<feature type="transmembrane region" description="Helical" evidence="6">
    <location>
        <begin position="31"/>
        <end position="53"/>
    </location>
</feature>
<dbReference type="Gene3D" id="3.10.450.230">
    <property type="entry name" value="VirB8 protein"/>
    <property type="match status" value="1"/>
</dbReference>
<comment type="caution">
    <text evidence="8">The sequence shown here is derived from an EMBL/GenBank/DDBJ whole genome shotgun (WGS) entry which is preliminary data.</text>
</comment>
<keyword evidence="9" id="KW-1185">Reference proteome</keyword>
<dbReference type="Pfam" id="PF04335">
    <property type="entry name" value="VirB8"/>
    <property type="match status" value="1"/>
</dbReference>
<feature type="region of interest" description="Disordered" evidence="5">
    <location>
        <begin position="225"/>
        <end position="252"/>
    </location>
</feature>
<evidence type="ECO:0000256" key="5">
    <source>
        <dbReference type="SAM" id="MobiDB-lite"/>
    </source>
</evidence>
<dbReference type="InterPro" id="IPR007430">
    <property type="entry name" value="VirB8"/>
</dbReference>
<dbReference type="CDD" id="cd16424">
    <property type="entry name" value="VirB8"/>
    <property type="match status" value="1"/>
</dbReference>
<dbReference type="PIRSF" id="PIRSF003299">
    <property type="entry name" value="VirB8_PtlE"/>
    <property type="match status" value="1"/>
</dbReference>
<evidence type="ECO:0000256" key="4">
    <source>
        <dbReference type="ARBA" id="ARBA00023136"/>
    </source>
</evidence>
<dbReference type="SUPFAM" id="SSF54427">
    <property type="entry name" value="NTF2-like"/>
    <property type="match status" value="1"/>
</dbReference>
<evidence type="ECO:0000256" key="2">
    <source>
        <dbReference type="ARBA" id="ARBA00022692"/>
    </source>
</evidence>
<comment type="subcellular location">
    <subcellularLocation>
        <location evidence="1">Membrane</location>
        <topology evidence="1">Single-pass membrane protein</topology>
    </subcellularLocation>
</comment>
<evidence type="ECO:0000256" key="6">
    <source>
        <dbReference type="SAM" id="Phobius"/>
    </source>
</evidence>
<feature type="compositionally biased region" description="Polar residues" evidence="5">
    <location>
        <begin position="235"/>
        <end position="244"/>
    </location>
</feature>
<dbReference type="InterPro" id="IPR032710">
    <property type="entry name" value="NTF2-like_dom_sf"/>
</dbReference>
<keyword evidence="2 6" id="KW-0812">Transmembrane</keyword>
<dbReference type="InterPro" id="IPR026264">
    <property type="entry name" value="VirB8/PtlE"/>
</dbReference>
<evidence type="ECO:0000259" key="7">
    <source>
        <dbReference type="Pfam" id="PF04335"/>
    </source>
</evidence>
<dbReference type="Proteomes" id="UP000588068">
    <property type="component" value="Unassembled WGS sequence"/>
</dbReference>
<sequence>MSRDTALDAYFAEAASWDADRSAQAKRTLRVAWSVAGAGWLCAIMIAAALMFLMPLKRVEPFLIRVDNTSGLVDVVPVFVGRADMPEAVTRYFLDHYVSVCERFTHATAESDYEECGGFHTPQRNQAWYAQWNRSNPASPLNVYKDGTTIRAQVTSISFFTRAGGTTDLAQVRYIKAKRAADGAEEQKSYWIATIQYAYGDPSKDPKLRRWNPLGFRIIDFRPEPEVVTEPGPKTTPTIMSTAASALPGRTP</sequence>
<keyword evidence="3 6" id="KW-1133">Transmembrane helix</keyword>
<organism evidence="8 9">
    <name type="scientific">Povalibacter uvarum</name>
    <dbReference type="NCBI Taxonomy" id="732238"/>
    <lineage>
        <taxon>Bacteria</taxon>
        <taxon>Pseudomonadati</taxon>
        <taxon>Pseudomonadota</taxon>
        <taxon>Gammaproteobacteria</taxon>
        <taxon>Steroidobacterales</taxon>
        <taxon>Steroidobacteraceae</taxon>
        <taxon>Povalibacter</taxon>
    </lineage>
</organism>
<feature type="domain" description="Bacterial virulence protein VirB8" evidence="7">
    <location>
        <begin position="14"/>
        <end position="222"/>
    </location>
</feature>
<evidence type="ECO:0000256" key="1">
    <source>
        <dbReference type="ARBA" id="ARBA00004167"/>
    </source>
</evidence>
<dbReference type="AlphaFoldDB" id="A0A841HPE6"/>
<evidence type="ECO:0000313" key="9">
    <source>
        <dbReference type="Proteomes" id="UP000588068"/>
    </source>
</evidence>
<reference evidence="8 9" key="1">
    <citation type="submission" date="2020-08" db="EMBL/GenBank/DDBJ databases">
        <title>Genomic Encyclopedia of Type Strains, Phase IV (KMG-IV): sequencing the most valuable type-strain genomes for metagenomic binning, comparative biology and taxonomic classification.</title>
        <authorList>
            <person name="Goeker M."/>
        </authorList>
    </citation>
    <scope>NUCLEOTIDE SEQUENCE [LARGE SCALE GENOMIC DNA]</scope>
    <source>
        <strain evidence="8 9">DSM 26723</strain>
    </source>
</reference>
<dbReference type="GO" id="GO:0016020">
    <property type="term" value="C:membrane"/>
    <property type="evidence" value="ECO:0007669"/>
    <property type="project" value="UniProtKB-SubCell"/>
</dbReference>
<dbReference type="EMBL" id="JACHHZ010000004">
    <property type="protein sequence ID" value="MBB6095017.1"/>
    <property type="molecule type" value="Genomic_DNA"/>
</dbReference>
<dbReference type="RefSeq" id="WP_184334385.1">
    <property type="nucleotide sequence ID" value="NZ_JACHHZ010000004.1"/>
</dbReference>
<gene>
    <name evidence="8" type="ORF">HNQ60_003904</name>
</gene>
<evidence type="ECO:0000256" key="3">
    <source>
        <dbReference type="ARBA" id="ARBA00022989"/>
    </source>
</evidence>
<accession>A0A841HPE6</accession>
<evidence type="ECO:0000313" key="8">
    <source>
        <dbReference type="EMBL" id="MBB6095017.1"/>
    </source>
</evidence>
<keyword evidence="4 6" id="KW-0472">Membrane</keyword>
<name>A0A841HPE6_9GAMM</name>